<dbReference type="VEuPathDB" id="FungiDB:TREMEDRAFT_69428"/>
<keyword evidence="6" id="KW-1185">Reference proteome</keyword>
<dbReference type="PANTHER" id="PTHR43008">
    <property type="entry name" value="BENZIL REDUCTASE"/>
    <property type="match status" value="1"/>
</dbReference>
<dbReference type="STRING" id="5217.A0A4Q1BJ49"/>
<protein>
    <recommendedName>
        <fullName evidence="7">Short-chain dehydrogenase</fullName>
    </recommendedName>
</protein>
<dbReference type="InterPro" id="IPR036291">
    <property type="entry name" value="NAD(P)-bd_dom_sf"/>
</dbReference>
<feature type="region of interest" description="Disordered" evidence="4">
    <location>
        <begin position="30"/>
        <end position="52"/>
    </location>
</feature>
<reference evidence="5 6" key="1">
    <citation type="submission" date="2016-06" db="EMBL/GenBank/DDBJ databases">
        <title>Evolution of pathogenesis and genome organization in the Tremellales.</title>
        <authorList>
            <person name="Cuomo C."/>
            <person name="Litvintseva A."/>
            <person name="Heitman J."/>
            <person name="Chen Y."/>
            <person name="Sun S."/>
            <person name="Springer D."/>
            <person name="Dromer F."/>
            <person name="Young S."/>
            <person name="Zeng Q."/>
            <person name="Chapman S."/>
            <person name="Gujja S."/>
            <person name="Saif S."/>
            <person name="Birren B."/>
        </authorList>
    </citation>
    <scope>NUCLEOTIDE SEQUENCE [LARGE SCALE GENOMIC DNA]</scope>
    <source>
        <strain evidence="5 6">ATCC 28783</strain>
    </source>
</reference>
<gene>
    <name evidence="5" type="ORF">M231_05082</name>
</gene>
<dbReference type="PRINTS" id="PR00081">
    <property type="entry name" value="GDHRDH"/>
</dbReference>
<comment type="caution">
    <text evidence="5">The sequence shown here is derived from an EMBL/GenBank/DDBJ whole genome shotgun (WGS) entry which is preliminary data.</text>
</comment>
<evidence type="ECO:0000313" key="6">
    <source>
        <dbReference type="Proteomes" id="UP000289152"/>
    </source>
</evidence>
<dbReference type="GO" id="GO:0016616">
    <property type="term" value="F:oxidoreductase activity, acting on the CH-OH group of donors, NAD or NADP as acceptor"/>
    <property type="evidence" value="ECO:0007669"/>
    <property type="project" value="UniProtKB-ARBA"/>
</dbReference>
<dbReference type="AlphaFoldDB" id="A0A4Q1BJ49"/>
<evidence type="ECO:0008006" key="7">
    <source>
        <dbReference type="Google" id="ProtNLM"/>
    </source>
</evidence>
<proteinExistence type="inferred from homology"/>
<dbReference type="FunCoup" id="A0A4Q1BJ49">
    <property type="interactions" value="33"/>
</dbReference>
<dbReference type="SUPFAM" id="SSF51735">
    <property type="entry name" value="NAD(P)-binding Rossmann-fold domains"/>
    <property type="match status" value="1"/>
</dbReference>
<evidence type="ECO:0000256" key="3">
    <source>
        <dbReference type="ARBA" id="ARBA00023002"/>
    </source>
</evidence>
<feature type="compositionally biased region" description="Basic and acidic residues" evidence="4">
    <location>
        <begin position="34"/>
        <end position="52"/>
    </location>
</feature>
<dbReference type="PANTHER" id="PTHR43008:SF9">
    <property type="entry name" value="OXIDOREDUCTASE"/>
    <property type="match status" value="1"/>
</dbReference>
<comment type="similarity">
    <text evidence="1">Belongs to the short-chain dehydrogenases/reductases (SDR) family.</text>
</comment>
<dbReference type="InterPro" id="IPR020904">
    <property type="entry name" value="Sc_DH/Rdtase_CS"/>
</dbReference>
<dbReference type="PROSITE" id="PS00061">
    <property type="entry name" value="ADH_SHORT"/>
    <property type="match status" value="1"/>
</dbReference>
<dbReference type="EMBL" id="SDIL01000063">
    <property type="protein sequence ID" value="RXK37670.1"/>
    <property type="molecule type" value="Genomic_DNA"/>
</dbReference>
<keyword evidence="2" id="KW-0521">NADP</keyword>
<dbReference type="GO" id="GO:0050664">
    <property type="term" value="F:oxidoreductase activity, acting on NAD(P)H, oxygen as acceptor"/>
    <property type="evidence" value="ECO:0007669"/>
    <property type="project" value="TreeGrafter"/>
</dbReference>
<accession>A0A4Q1BJ49</accession>
<dbReference type="Gene3D" id="3.40.50.720">
    <property type="entry name" value="NAD(P)-binding Rossmann-like Domain"/>
    <property type="match status" value="1"/>
</dbReference>
<sequence length="352" mass="37871">MNRVFPLPKLYRQSILRPLPRISLVTARRFATKGSDHPTEDKPRSPTEGKAVAEHAKLDEGAKSGVSEEVLAPLQNIPTPELFSLKNRTIIVTGAGRGLGLTLAHGFIESGAHVRAIDILSKPTEPYWSTASSLATSKGLTLEYHNLDITSETSTSKTFSKLFSSAPSNAPIRGLYISAGINHFLPAEEFSAEQFRRVIDINLTGTFISAQAFAKEWFKKYGDKGEILKAGEGASVVFTGSMSGHIANAGLMCAPYGASKAGVNQLVRNLAMEWSKKGIRVNSLSPGYIQTTLNNAVLAEHPEYTDLWVSQSLLGRLSTADEFRGPATFLLSDASSFMTGADIISDGGHTAT</sequence>
<evidence type="ECO:0000256" key="2">
    <source>
        <dbReference type="ARBA" id="ARBA00022857"/>
    </source>
</evidence>
<dbReference type="InterPro" id="IPR002347">
    <property type="entry name" value="SDR_fam"/>
</dbReference>
<dbReference type="OrthoDB" id="1669814at2759"/>
<name>A0A4Q1BJ49_TREME</name>
<dbReference type="Pfam" id="PF13561">
    <property type="entry name" value="adh_short_C2"/>
    <property type="match status" value="1"/>
</dbReference>
<dbReference type="Proteomes" id="UP000289152">
    <property type="component" value="Unassembled WGS sequence"/>
</dbReference>
<organism evidence="5 6">
    <name type="scientific">Tremella mesenterica</name>
    <name type="common">Jelly fungus</name>
    <dbReference type="NCBI Taxonomy" id="5217"/>
    <lineage>
        <taxon>Eukaryota</taxon>
        <taxon>Fungi</taxon>
        <taxon>Dikarya</taxon>
        <taxon>Basidiomycota</taxon>
        <taxon>Agaricomycotina</taxon>
        <taxon>Tremellomycetes</taxon>
        <taxon>Tremellales</taxon>
        <taxon>Tremellaceae</taxon>
        <taxon>Tremella</taxon>
    </lineage>
</organism>
<dbReference type="InParanoid" id="A0A4Q1BJ49"/>
<evidence type="ECO:0000256" key="4">
    <source>
        <dbReference type="SAM" id="MobiDB-lite"/>
    </source>
</evidence>
<evidence type="ECO:0000313" key="5">
    <source>
        <dbReference type="EMBL" id="RXK37670.1"/>
    </source>
</evidence>
<evidence type="ECO:0000256" key="1">
    <source>
        <dbReference type="ARBA" id="ARBA00006484"/>
    </source>
</evidence>
<keyword evidence="3" id="KW-0560">Oxidoreductase</keyword>